<accession>A0A414AJ74</accession>
<reference evidence="3 4" key="1">
    <citation type="submission" date="2018-08" db="EMBL/GenBank/DDBJ databases">
        <title>A genome reference for cultivated species of the human gut microbiota.</title>
        <authorList>
            <person name="Zou Y."/>
            <person name="Xue W."/>
            <person name="Luo G."/>
        </authorList>
    </citation>
    <scope>NUCLEOTIDE SEQUENCE [LARGE SCALE GENOMIC DNA]</scope>
    <source>
        <strain evidence="3 4">AM35-14</strain>
    </source>
</reference>
<dbReference type="Gene3D" id="1.10.443.10">
    <property type="entry name" value="Intergrase catalytic core"/>
    <property type="match status" value="1"/>
</dbReference>
<gene>
    <name evidence="3" type="ORF">DW839_28335</name>
</gene>
<evidence type="ECO:0000256" key="1">
    <source>
        <dbReference type="ARBA" id="ARBA00023172"/>
    </source>
</evidence>
<sequence>MNITTEPIKNKKQLYAILGYLKECSSSRSKVRLRNFVIAKTQLNTALRISDVLPLKVSDVMHLSGNFRKYINLKEDKTGHHQRIATNDSLKSTFRLYIKEMCLEYDDYLFPGQTRYNPVTTTQIHRVFQATALALHIDNFNTHSLRKTWGYYAYKETKNIALIMEVYGHTTVRQTMKYIGITQSDKDRLYNTIEF</sequence>
<dbReference type="PROSITE" id="PS51898">
    <property type="entry name" value="TYR_RECOMBINASE"/>
    <property type="match status" value="1"/>
</dbReference>
<name>A0A414AJ74_9FIRM</name>
<feature type="domain" description="Tyr recombinase" evidence="2">
    <location>
        <begin position="3"/>
        <end position="191"/>
    </location>
</feature>
<organism evidence="3 4">
    <name type="scientific">Enterocloster bolteae</name>
    <dbReference type="NCBI Taxonomy" id="208479"/>
    <lineage>
        <taxon>Bacteria</taxon>
        <taxon>Bacillati</taxon>
        <taxon>Bacillota</taxon>
        <taxon>Clostridia</taxon>
        <taxon>Lachnospirales</taxon>
        <taxon>Lachnospiraceae</taxon>
        <taxon>Enterocloster</taxon>
    </lineage>
</organism>
<dbReference type="InterPro" id="IPR013762">
    <property type="entry name" value="Integrase-like_cat_sf"/>
</dbReference>
<proteinExistence type="predicted"/>
<dbReference type="GO" id="GO:0003677">
    <property type="term" value="F:DNA binding"/>
    <property type="evidence" value="ECO:0007669"/>
    <property type="project" value="InterPro"/>
</dbReference>
<evidence type="ECO:0000313" key="4">
    <source>
        <dbReference type="Proteomes" id="UP000283975"/>
    </source>
</evidence>
<dbReference type="GO" id="GO:0015074">
    <property type="term" value="P:DNA integration"/>
    <property type="evidence" value="ECO:0007669"/>
    <property type="project" value="InterPro"/>
</dbReference>
<keyword evidence="1" id="KW-0233">DNA recombination</keyword>
<comment type="caution">
    <text evidence="3">The sequence shown here is derived from an EMBL/GenBank/DDBJ whole genome shotgun (WGS) entry which is preliminary data.</text>
</comment>
<protein>
    <recommendedName>
        <fullName evidence="2">Tyr recombinase domain-containing protein</fullName>
    </recommendedName>
</protein>
<dbReference type="GO" id="GO:0006310">
    <property type="term" value="P:DNA recombination"/>
    <property type="evidence" value="ECO:0007669"/>
    <property type="project" value="UniProtKB-KW"/>
</dbReference>
<dbReference type="InterPro" id="IPR011010">
    <property type="entry name" value="DNA_brk_join_enz"/>
</dbReference>
<evidence type="ECO:0000259" key="2">
    <source>
        <dbReference type="PROSITE" id="PS51898"/>
    </source>
</evidence>
<dbReference type="InterPro" id="IPR002104">
    <property type="entry name" value="Integrase_catalytic"/>
</dbReference>
<dbReference type="PANTHER" id="PTHR30349:SF82">
    <property type="entry name" value="INTEGRASE_RECOMBINASE YOEC-RELATED"/>
    <property type="match status" value="1"/>
</dbReference>
<dbReference type="EMBL" id="QSHZ01000046">
    <property type="protein sequence ID" value="RHC48755.1"/>
    <property type="molecule type" value="Genomic_DNA"/>
</dbReference>
<evidence type="ECO:0000313" key="3">
    <source>
        <dbReference type="EMBL" id="RHC48755.1"/>
    </source>
</evidence>
<dbReference type="AlphaFoldDB" id="A0A414AJ74"/>
<dbReference type="InterPro" id="IPR050090">
    <property type="entry name" value="Tyrosine_recombinase_XerCD"/>
</dbReference>
<dbReference type="SUPFAM" id="SSF56349">
    <property type="entry name" value="DNA breaking-rejoining enzymes"/>
    <property type="match status" value="1"/>
</dbReference>
<dbReference type="Proteomes" id="UP000283975">
    <property type="component" value="Unassembled WGS sequence"/>
</dbReference>
<dbReference type="PANTHER" id="PTHR30349">
    <property type="entry name" value="PHAGE INTEGRASE-RELATED"/>
    <property type="match status" value="1"/>
</dbReference>
<dbReference type="RefSeq" id="WP_118024673.1">
    <property type="nucleotide sequence ID" value="NZ_BAABXO010000004.1"/>
</dbReference>
<dbReference type="Pfam" id="PF00589">
    <property type="entry name" value="Phage_integrase"/>
    <property type="match status" value="1"/>
</dbReference>